<dbReference type="InterPro" id="IPR013216">
    <property type="entry name" value="Methyltransf_11"/>
</dbReference>
<accession>A0A1A8XX82</accession>
<feature type="domain" description="Methyltransferase type 11" evidence="1">
    <location>
        <begin position="64"/>
        <end position="161"/>
    </location>
</feature>
<dbReference type="AlphaFoldDB" id="A0A1A8XX82"/>
<evidence type="ECO:0000313" key="2">
    <source>
        <dbReference type="EMBL" id="SBT09331.1"/>
    </source>
</evidence>
<proteinExistence type="predicted"/>
<evidence type="ECO:0000259" key="1">
    <source>
        <dbReference type="Pfam" id="PF08241"/>
    </source>
</evidence>
<keyword evidence="2" id="KW-0808">Transferase</keyword>
<dbReference type="Pfam" id="PF08241">
    <property type="entry name" value="Methyltransf_11"/>
    <property type="match status" value="1"/>
</dbReference>
<keyword evidence="2" id="KW-0489">Methyltransferase</keyword>
<gene>
    <name evidence="2" type="ORF">PROAA_320019</name>
</gene>
<sequence>MAMESRPFATWDEAVRWLRTQPDRQALVHDAYYDDPLIGAAERYRQSDEWRAVCELLPPPGMALDVGAGRGIASYALAHEGFVVSALEPDDSDLVGAGAIRSLAQESGLPITVAQDFSERLPFPDGTFDVVFARAVLHHSRDLAAACREFARVLRPGGRILAVREHVISRHADKQAFLDAHPLHRLYGGENAFLLSEYVGALEQSGLRLQQVLDPFESPINFAPYTLTSLHAEIARRAGLVLPGAGGGLSKLLALPAVWPVARRILSAFDHRPGRLYSFVAAKAAP</sequence>
<organism evidence="2 3">
    <name type="scientific">Candidatus Propionivibrio aalborgensis</name>
    <dbReference type="NCBI Taxonomy" id="1860101"/>
    <lineage>
        <taxon>Bacteria</taxon>
        <taxon>Pseudomonadati</taxon>
        <taxon>Pseudomonadota</taxon>
        <taxon>Betaproteobacteria</taxon>
        <taxon>Rhodocyclales</taxon>
        <taxon>Rhodocyclaceae</taxon>
        <taxon>Propionivibrio</taxon>
    </lineage>
</organism>
<dbReference type="PANTHER" id="PTHR43591">
    <property type="entry name" value="METHYLTRANSFERASE"/>
    <property type="match status" value="1"/>
</dbReference>
<dbReference type="GO" id="GO:0008757">
    <property type="term" value="F:S-adenosylmethionine-dependent methyltransferase activity"/>
    <property type="evidence" value="ECO:0007669"/>
    <property type="project" value="InterPro"/>
</dbReference>
<dbReference type="Proteomes" id="UP000199600">
    <property type="component" value="Unassembled WGS sequence"/>
</dbReference>
<keyword evidence="2" id="KW-0830">Ubiquinone</keyword>
<dbReference type="EMBL" id="FLQY01000246">
    <property type="protein sequence ID" value="SBT09331.1"/>
    <property type="molecule type" value="Genomic_DNA"/>
</dbReference>
<dbReference type="SUPFAM" id="SSF53335">
    <property type="entry name" value="S-adenosyl-L-methionine-dependent methyltransferases"/>
    <property type="match status" value="1"/>
</dbReference>
<name>A0A1A8XX82_9RHOO</name>
<keyword evidence="3" id="KW-1185">Reference proteome</keyword>
<dbReference type="GO" id="GO:0032259">
    <property type="term" value="P:methylation"/>
    <property type="evidence" value="ECO:0007669"/>
    <property type="project" value="UniProtKB-KW"/>
</dbReference>
<evidence type="ECO:0000313" key="3">
    <source>
        <dbReference type="Proteomes" id="UP000199600"/>
    </source>
</evidence>
<reference evidence="2 3" key="1">
    <citation type="submission" date="2016-06" db="EMBL/GenBank/DDBJ databases">
        <authorList>
            <person name="Kjaerup R.B."/>
            <person name="Dalgaard T.S."/>
            <person name="Juul-Madsen H.R."/>
        </authorList>
    </citation>
    <scope>NUCLEOTIDE SEQUENCE [LARGE SCALE GENOMIC DNA]</scope>
    <source>
        <strain evidence="2">2</strain>
    </source>
</reference>
<protein>
    <submittedName>
        <fullName evidence="2">Methylase involved in ubiquinone/menaquinone biosynthesis</fullName>
    </submittedName>
</protein>
<dbReference type="InterPro" id="IPR029063">
    <property type="entry name" value="SAM-dependent_MTases_sf"/>
</dbReference>
<dbReference type="Gene3D" id="3.40.50.150">
    <property type="entry name" value="Vaccinia Virus protein VP39"/>
    <property type="match status" value="1"/>
</dbReference>
<dbReference type="CDD" id="cd02440">
    <property type="entry name" value="AdoMet_MTases"/>
    <property type="match status" value="1"/>
</dbReference>